<sequence length="388" mass="44915">MTYIQIGNITIPSLWLAVFFGFTIAYVFHRLIVRSPLNDWYWNAFFLYFIIWKFSYIVFQFPIFFETPLSVLYFSGGIRGHMLATIIVALYLFLRVKKNDPTFNKEGFNLLILFFIGFETIFHLLEKNVYVVYAEIFLLLFGVVMYRLWTKQQMQNKQAILLLLFFGQLTIKLLFHTFFSMTTVTVSLFAILFLVFVETKEKRMKIWNTKLFRLPFLAILGVSIGLFLLQPSIPNGSAEAEHNFTEKAAVGYVAPDFELPTLDGQFVRLSDYRGKKVIVNFWASWCPPCQSEMPHIQAFYEQQDKGEIEILAVNLTNKDDGIHEVQSFVSDYGLTFPIPLDEDGNVGKIYPSVSIPTSYFIDSNGIIRGKIVGPMDQETMEKMVKNMN</sequence>
<reference evidence="4" key="1">
    <citation type="submission" date="2022-09" db="EMBL/GenBank/DDBJ databases">
        <title>Complete Genomes of Fervidibacillus albus and Fervidibacillus halotolerans isolated from tidal flat sediments.</title>
        <authorList>
            <person name="Kwon K.K."/>
            <person name="Yang S.-H."/>
            <person name="Park M.J."/>
            <person name="Oh H.-M."/>
        </authorList>
    </citation>
    <scope>NUCLEOTIDE SEQUENCE</scope>
    <source>
        <strain evidence="4">MEBiC13591</strain>
    </source>
</reference>
<feature type="transmembrane region" description="Helical" evidence="2">
    <location>
        <begin position="106"/>
        <end position="124"/>
    </location>
</feature>
<dbReference type="EMBL" id="CP106878">
    <property type="protein sequence ID" value="WAA10792.1"/>
    <property type="molecule type" value="Genomic_DNA"/>
</dbReference>
<feature type="transmembrane region" description="Helical" evidence="2">
    <location>
        <begin position="40"/>
        <end position="59"/>
    </location>
</feature>
<dbReference type="GO" id="GO:0016209">
    <property type="term" value="F:antioxidant activity"/>
    <property type="evidence" value="ECO:0007669"/>
    <property type="project" value="InterPro"/>
</dbReference>
<evidence type="ECO:0000256" key="2">
    <source>
        <dbReference type="SAM" id="Phobius"/>
    </source>
</evidence>
<dbReference type="PROSITE" id="PS00194">
    <property type="entry name" value="THIOREDOXIN_1"/>
    <property type="match status" value="1"/>
</dbReference>
<feature type="transmembrane region" description="Helical" evidence="2">
    <location>
        <begin position="130"/>
        <end position="149"/>
    </location>
</feature>
<dbReference type="Gene3D" id="3.40.30.10">
    <property type="entry name" value="Glutaredoxin"/>
    <property type="match status" value="1"/>
</dbReference>
<dbReference type="KEGG" id="faf:OE104_05605"/>
<feature type="transmembrane region" description="Helical" evidence="2">
    <location>
        <begin position="211"/>
        <end position="229"/>
    </location>
</feature>
<evidence type="ECO:0000313" key="5">
    <source>
        <dbReference type="Proteomes" id="UP001164718"/>
    </source>
</evidence>
<dbReference type="Proteomes" id="UP001164718">
    <property type="component" value="Chromosome"/>
</dbReference>
<keyword evidence="2" id="KW-1133">Transmembrane helix</keyword>
<dbReference type="PANTHER" id="PTHR42852:SF17">
    <property type="entry name" value="THIOREDOXIN-LIKE PROTEIN HI_1115"/>
    <property type="match status" value="1"/>
</dbReference>
<dbReference type="Pfam" id="PF00578">
    <property type="entry name" value="AhpC-TSA"/>
    <property type="match status" value="1"/>
</dbReference>
<evidence type="ECO:0000256" key="1">
    <source>
        <dbReference type="ARBA" id="ARBA00023157"/>
    </source>
</evidence>
<keyword evidence="2" id="KW-0812">Transmembrane</keyword>
<feature type="transmembrane region" description="Helical" evidence="2">
    <location>
        <begin position="71"/>
        <end position="94"/>
    </location>
</feature>
<dbReference type="InterPro" id="IPR013766">
    <property type="entry name" value="Thioredoxin_domain"/>
</dbReference>
<dbReference type="InterPro" id="IPR050553">
    <property type="entry name" value="Thioredoxin_ResA/DsbE_sf"/>
</dbReference>
<dbReference type="AlphaFoldDB" id="A0A9E8LWK7"/>
<proteinExistence type="predicted"/>
<dbReference type="PROSITE" id="PS51352">
    <property type="entry name" value="THIOREDOXIN_2"/>
    <property type="match status" value="1"/>
</dbReference>
<accession>A0A9E8LWK7</accession>
<feature type="transmembrane region" description="Helical" evidence="2">
    <location>
        <begin position="181"/>
        <end position="199"/>
    </location>
</feature>
<dbReference type="RefSeq" id="WP_275418595.1">
    <property type="nucleotide sequence ID" value="NZ_CP106878.1"/>
</dbReference>
<evidence type="ECO:0000259" key="3">
    <source>
        <dbReference type="PROSITE" id="PS51352"/>
    </source>
</evidence>
<organism evidence="4 5">
    <name type="scientific">Fervidibacillus albus</name>
    <dbReference type="NCBI Taxonomy" id="2980026"/>
    <lineage>
        <taxon>Bacteria</taxon>
        <taxon>Bacillati</taxon>
        <taxon>Bacillota</taxon>
        <taxon>Bacilli</taxon>
        <taxon>Bacillales</taxon>
        <taxon>Bacillaceae</taxon>
        <taxon>Fervidibacillus</taxon>
    </lineage>
</organism>
<feature type="transmembrane region" description="Helical" evidence="2">
    <location>
        <begin position="6"/>
        <end position="28"/>
    </location>
</feature>
<name>A0A9E8LWK7_9BACI</name>
<keyword evidence="1" id="KW-1015">Disulfide bond</keyword>
<evidence type="ECO:0000313" key="4">
    <source>
        <dbReference type="EMBL" id="WAA10792.1"/>
    </source>
</evidence>
<dbReference type="GO" id="GO:0016491">
    <property type="term" value="F:oxidoreductase activity"/>
    <property type="evidence" value="ECO:0007669"/>
    <property type="project" value="InterPro"/>
</dbReference>
<dbReference type="InterPro" id="IPR017937">
    <property type="entry name" value="Thioredoxin_CS"/>
</dbReference>
<gene>
    <name evidence="4" type="ORF">OE104_05605</name>
</gene>
<dbReference type="SUPFAM" id="SSF52833">
    <property type="entry name" value="Thioredoxin-like"/>
    <property type="match status" value="1"/>
</dbReference>
<feature type="transmembrane region" description="Helical" evidence="2">
    <location>
        <begin position="158"/>
        <end position="175"/>
    </location>
</feature>
<dbReference type="CDD" id="cd02966">
    <property type="entry name" value="TlpA_like_family"/>
    <property type="match status" value="1"/>
</dbReference>
<dbReference type="InterPro" id="IPR000866">
    <property type="entry name" value="AhpC/TSA"/>
</dbReference>
<dbReference type="InterPro" id="IPR036249">
    <property type="entry name" value="Thioredoxin-like_sf"/>
</dbReference>
<protein>
    <submittedName>
        <fullName evidence="4">TlpA family protein disulfide reductase</fullName>
    </submittedName>
</protein>
<keyword evidence="2" id="KW-0472">Membrane</keyword>
<keyword evidence="5" id="KW-1185">Reference proteome</keyword>
<dbReference type="PANTHER" id="PTHR42852">
    <property type="entry name" value="THIOL:DISULFIDE INTERCHANGE PROTEIN DSBE"/>
    <property type="match status" value="1"/>
</dbReference>
<feature type="domain" description="Thioredoxin" evidence="3">
    <location>
        <begin position="248"/>
        <end position="388"/>
    </location>
</feature>